<dbReference type="Proteomes" id="UP000824259">
    <property type="component" value="Unassembled WGS sequence"/>
</dbReference>
<reference evidence="4" key="2">
    <citation type="submission" date="2021-04" db="EMBL/GenBank/DDBJ databases">
        <authorList>
            <person name="Gilroy R."/>
        </authorList>
    </citation>
    <scope>NUCLEOTIDE SEQUENCE</scope>
    <source>
        <strain evidence="4">CHK169-11906</strain>
    </source>
</reference>
<feature type="compositionally biased region" description="Polar residues" evidence="2">
    <location>
        <begin position="1"/>
        <end position="12"/>
    </location>
</feature>
<reference evidence="4" key="1">
    <citation type="journal article" date="2021" name="PeerJ">
        <title>Extensive microbial diversity within the chicken gut microbiome revealed by metagenomics and culture.</title>
        <authorList>
            <person name="Gilroy R."/>
            <person name="Ravi A."/>
            <person name="Getino M."/>
            <person name="Pursley I."/>
            <person name="Horton D.L."/>
            <person name="Alikhan N.F."/>
            <person name="Baker D."/>
            <person name="Gharbi K."/>
            <person name="Hall N."/>
            <person name="Watson M."/>
            <person name="Adriaenssens E.M."/>
            <person name="Foster-Nyarko E."/>
            <person name="Jarju S."/>
            <person name="Secka A."/>
            <person name="Antonio M."/>
            <person name="Oren A."/>
            <person name="Chaudhuri R.R."/>
            <person name="La Ragione R."/>
            <person name="Hildebrand F."/>
            <person name="Pallen M.J."/>
        </authorList>
    </citation>
    <scope>NUCLEOTIDE SEQUENCE</scope>
    <source>
        <strain evidence="4">CHK169-11906</strain>
    </source>
</reference>
<dbReference type="AlphaFoldDB" id="A0A9D2L403"/>
<evidence type="ECO:0000256" key="1">
    <source>
        <dbReference type="SAM" id="Coils"/>
    </source>
</evidence>
<evidence type="ECO:0000256" key="2">
    <source>
        <dbReference type="SAM" id="MobiDB-lite"/>
    </source>
</evidence>
<evidence type="ECO:0000313" key="5">
    <source>
        <dbReference type="Proteomes" id="UP000824259"/>
    </source>
</evidence>
<evidence type="ECO:0008006" key="6">
    <source>
        <dbReference type="Google" id="ProtNLM"/>
    </source>
</evidence>
<keyword evidence="3" id="KW-0472">Membrane</keyword>
<feature type="region of interest" description="Disordered" evidence="2">
    <location>
        <begin position="1"/>
        <end position="21"/>
    </location>
</feature>
<comment type="caution">
    <text evidence="4">The sequence shown here is derived from an EMBL/GenBank/DDBJ whole genome shotgun (WGS) entry which is preliminary data.</text>
</comment>
<evidence type="ECO:0000313" key="4">
    <source>
        <dbReference type="EMBL" id="HJA98848.1"/>
    </source>
</evidence>
<evidence type="ECO:0000256" key="3">
    <source>
        <dbReference type="SAM" id="Phobius"/>
    </source>
</evidence>
<proteinExistence type="predicted"/>
<feature type="transmembrane region" description="Helical" evidence="3">
    <location>
        <begin position="27"/>
        <end position="47"/>
    </location>
</feature>
<keyword evidence="1" id="KW-0175">Coiled coil</keyword>
<feature type="coiled-coil region" evidence="1">
    <location>
        <begin position="117"/>
        <end position="179"/>
    </location>
</feature>
<dbReference type="EMBL" id="DWYR01000011">
    <property type="protein sequence ID" value="HJA98848.1"/>
    <property type="molecule type" value="Genomic_DNA"/>
</dbReference>
<keyword evidence="3" id="KW-1133">Transmembrane helix</keyword>
<keyword evidence="3" id="KW-0812">Transmembrane</keyword>
<organism evidence="4 5">
    <name type="scientific">Candidatus Alistipes avicola</name>
    <dbReference type="NCBI Taxonomy" id="2838432"/>
    <lineage>
        <taxon>Bacteria</taxon>
        <taxon>Pseudomonadati</taxon>
        <taxon>Bacteroidota</taxon>
        <taxon>Bacteroidia</taxon>
        <taxon>Bacteroidales</taxon>
        <taxon>Rikenellaceae</taxon>
        <taxon>Alistipes</taxon>
    </lineage>
</organism>
<sequence>MEENLQGYNNQSEYDRDGQGSKKSIQGYRIVIIILAVILAALSIFYFSDLRRQKADYDLLIIDRDSIQSDLSTLMEDFDDLQVSNDTLSIQMGIERQRADSLMKKLQQERSWSYAKINQYKKEVATLQNIMRGYIRQIDSLNTLNKQLIDENVSYRKEITTANMRAEMAEEKAQELDNKVRQGSVIYARAIRLVALNERGKDVSRIKNAARLRIDFTMTANALAMPGEKTIYVRITSPDGYVLSSESVPTFEFEGERISYSASRDVDYQNEDLNVGVFYTGSGFIAGTYLVQLYCDGFLIGSAEIPMR</sequence>
<accession>A0A9D2L403</accession>
<protein>
    <recommendedName>
        <fullName evidence="6">Chromosome segregation protein SMC</fullName>
    </recommendedName>
</protein>
<gene>
    <name evidence="4" type="ORF">H9779_04505</name>
</gene>
<name>A0A9D2L403_9BACT</name>